<dbReference type="InterPro" id="IPR041588">
    <property type="entry name" value="Integrase_H2C2"/>
</dbReference>
<dbReference type="PANTHER" id="PTHR21713">
    <property type="entry name" value="NASCENT POLYPEPTIDE ASSOCIATED COMPLEX ALPHA SUBUNIT-RELATED"/>
    <property type="match status" value="1"/>
</dbReference>
<feature type="compositionally biased region" description="Low complexity" evidence="1">
    <location>
        <begin position="937"/>
        <end position="951"/>
    </location>
</feature>
<feature type="compositionally biased region" description="Basic and acidic residues" evidence="1">
    <location>
        <begin position="879"/>
        <end position="900"/>
    </location>
</feature>
<dbReference type="Proteomes" id="UP000759131">
    <property type="component" value="Unassembled WGS sequence"/>
</dbReference>
<feature type="region of interest" description="Disordered" evidence="1">
    <location>
        <begin position="1"/>
        <end position="118"/>
    </location>
</feature>
<dbReference type="OrthoDB" id="413122at2759"/>
<evidence type="ECO:0000313" key="3">
    <source>
        <dbReference type="EMBL" id="CAD7632526.1"/>
    </source>
</evidence>
<dbReference type="InterPro" id="IPR013087">
    <property type="entry name" value="Znf_C2H2_type"/>
</dbReference>
<feature type="compositionally biased region" description="Acidic residues" evidence="1">
    <location>
        <begin position="727"/>
        <end position="747"/>
    </location>
</feature>
<accession>A0A7R9Q668</accession>
<feature type="compositionally biased region" description="Polar residues" evidence="1">
    <location>
        <begin position="971"/>
        <end position="980"/>
    </location>
</feature>
<feature type="region of interest" description="Disordered" evidence="1">
    <location>
        <begin position="874"/>
        <end position="1034"/>
    </location>
</feature>
<dbReference type="GO" id="GO:0005854">
    <property type="term" value="C:nascent polypeptide-associated complex"/>
    <property type="evidence" value="ECO:0007669"/>
    <property type="project" value="InterPro"/>
</dbReference>
<evidence type="ECO:0000313" key="4">
    <source>
        <dbReference type="Proteomes" id="UP000759131"/>
    </source>
</evidence>
<keyword evidence="4" id="KW-1185">Reference proteome</keyword>
<feature type="compositionally biased region" description="Polar residues" evidence="1">
    <location>
        <begin position="927"/>
        <end position="936"/>
    </location>
</feature>
<feature type="compositionally biased region" description="Basic and acidic residues" evidence="1">
    <location>
        <begin position="81"/>
        <end position="110"/>
    </location>
</feature>
<sequence>MNTAPSGHTSAPMKPTLDKEKAPKPMVDDRLFRKDKASAEKSTLEKTTAAKNMASAKNPPFRTPSIDRSVTKKPNVSMKESTNRTEKHKSSQNEGLNVEKSRPTAEKPRPAPDMSTLVIIKSKTVAEKAKTSANMSMPIIVKPKPGVEKSKPVVEKPKQSVEKTKHVSEKPKPVSEKPKPVSEKPKPVSEKPKPVSEKPKPVAENPKPIAEKTQLIVEKLIPSVDKPKPVPQKHSSVVENVRPLGARPGPASSKLKLANEKPRPDVLKTKQIPEVLKAKPMPEVSKVKPTPEVSKTKPIPEVLRAKPMPEVLKAKPILPKPVIEKPKLVIKSPTHDRVTTEKFNTQSTKEPHKPMNSWLSMPSGSRETKVSKTGVTGPVAPIVRGKTTEADIKFYESLRIYLKTKRIIGYEETTFKEDAKNFKVKHNVLFMRGREVIESEQRMRDLSVEYHLNANAKSSKSRHRGAKATATALRNKYFWPTIDNDVKDVINRCIVCNPREYALTTFQLWKYIEIGVIDSILVVRDLSSKSSIFNCGVCEDLNARKLCYHLLNLFQQYGIPNAIRVVLPQFPLQFVQELKECFQRELTIFIESIHTVCEANEDAEEVFSLPKVNITMETGDDKCPENDKQLFSSKWLIPDTVYDSVSRDINNFVNKVSDWEQRMSALTLHFQINGTNLKANEVEVEPEVNTPKEKKGPNWREVQRLQSDMKTSNPSKPKRQPKPKVDDDYETDGSSDSEMDISGDDSDDHISKRRVRVRQNSDESNDSHKPKIEAKKTIVDTMRHSIDTITVDDSSNSQSTSSHISAISSTADQTSNRETPEPLVPESNDVLIYDTDDDAIAGDIDFDQLFAKSTEEEDKDAKHSAAIESIISFLDDSVSDDHSKDTPLAEASNKKSEKKSIKTKVLKKSNSSEEDDRPVNEIVRSLYRNTPKTSHNSTSKQTTSSMKTPQTGNKRKKESDDDLSSDYDNQRVATSSTKCKTTVKRVNKTPNTTKKAKTDAKPRRPKALSEASDSSASETVDESAKSSAQNKENETLKEVSVYHCPYCDFSTNEKHNLLLHSGKHKTESKTKLYCSVCFGIFYNTDRLEQHMIEQHPLDIKHTILYGCSVNECKGVECESIAQLDQHLHQHIET</sequence>
<dbReference type="Gene3D" id="3.30.160.60">
    <property type="entry name" value="Classic Zinc Finger"/>
    <property type="match status" value="1"/>
</dbReference>
<feature type="compositionally biased region" description="Basic and acidic residues" evidence="1">
    <location>
        <begin position="257"/>
        <end position="268"/>
    </location>
</feature>
<feature type="compositionally biased region" description="Basic and acidic residues" evidence="1">
    <location>
        <begin position="16"/>
        <end position="44"/>
    </location>
</feature>
<feature type="region of interest" description="Disordered" evidence="1">
    <location>
        <begin position="705"/>
        <end position="829"/>
    </location>
</feature>
<dbReference type="AlphaFoldDB" id="A0A7R9Q668"/>
<dbReference type="Gene3D" id="1.10.340.70">
    <property type="match status" value="1"/>
</dbReference>
<feature type="domain" description="C2H2-type" evidence="2">
    <location>
        <begin position="1074"/>
        <end position="1095"/>
    </location>
</feature>
<reference evidence="3" key="1">
    <citation type="submission" date="2020-11" db="EMBL/GenBank/DDBJ databases">
        <authorList>
            <person name="Tran Van P."/>
        </authorList>
    </citation>
    <scope>NUCLEOTIDE SEQUENCE</scope>
</reference>
<feature type="compositionally biased region" description="Polar residues" evidence="1">
    <location>
        <begin position="705"/>
        <end position="715"/>
    </location>
</feature>
<feature type="region of interest" description="Disordered" evidence="1">
    <location>
        <begin position="334"/>
        <end position="373"/>
    </location>
</feature>
<organism evidence="3">
    <name type="scientific">Medioppia subpectinata</name>
    <dbReference type="NCBI Taxonomy" id="1979941"/>
    <lineage>
        <taxon>Eukaryota</taxon>
        <taxon>Metazoa</taxon>
        <taxon>Ecdysozoa</taxon>
        <taxon>Arthropoda</taxon>
        <taxon>Chelicerata</taxon>
        <taxon>Arachnida</taxon>
        <taxon>Acari</taxon>
        <taxon>Acariformes</taxon>
        <taxon>Sarcoptiformes</taxon>
        <taxon>Oribatida</taxon>
        <taxon>Brachypylina</taxon>
        <taxon>Oppioidea</taxon>
        <taxon>Oppiidae</taxon>
        <taxon>Medioppia</taxon>
    </lineage>
</organism>
<feature type="compositionally biased region" description="Low complexity" evidence="1">
    <location>
        <begin position="1009"/>
        <end position="1018"/>
    </location>
</feature>
<dbReference type="PROSITE" id="PS00028">
    <property type="entry name" value="ZINC_FINGER_C2H2_1"/>
    <property type="match status" value="1"/>
</dbReference>
<feature type="compositionally biased region" description="Polar residues" evidence="1">
    <location>
        <begin position="66"/>
        <end position="80"/>
    </location>
</feature>
<proteinExistence type="predicted"/>
<name>A0A7R9Q668_9ACAR</name>
<dbReference type="Pfam" id="PF17921">
    <property type="entry name" value="Integrase_H2C2"/>
    <property type="match status" value="1"/>
</dbReference>
<protein>
    <recommendedName>
        <fullName evidence="2">C2H2-type domain-containing protein</fullName>
    </recommendedName>
</protein>
<dbReference type="EMBL" id="OC865697">
    <property type="protein sequence ID" value="CAD7632526.1"/>
    <property type="molecule type" value="Genomic_DNA"/>
</dbReference>
<evidence type="ECO:0000259" key="2">
    <source>
        <dbReference type="PROSITE" id="PS00028"/>
    </source>
</evidence>
<gene>
    <name evidence="3" type="ORF">OSB1V03_LOCUS12929</name>
</gene>
<feature type="non-terminal residue" evidence="3">
    <location>
        <position position="1133"/>
    </location>
</feature>
<dbReference type="EMBL" id="CAJPIZ010011122">
    <property type="protein sequence ID" value="CAG2112956.1"/>
    <property type="molecule type" value="Genomic_DNA"/>
</dbReference>
<feature type="region of interest" description="Disordered" evidence="1">
    <location>
        <begin position="136"/>
        <end position="274"/>
    </location>
</feature>
<feature type="compositionally biased region" description="Basic and acidic residues" evidence="1">
    <location>
        <begin position="145"/>
        <end position="201"/>
    </location>
</feature>
<dbReference type="InterPro" id="IPR016641">
    <property type="entry name" value="EGD2/NACA0like"/>
</dbReference>
<feature type="compositionally biased region" description="Low complexity" evidence="1">
    <location>
        <begin position="794"/>
        <end position="811"/>
    </location>
</feature>
<evidence type="ECO:0000256" key="1">
    <source>
        <dbReference type="SAM" id="MobiDB-lite"/>
    </source>
</evidence>
<dbReference type="SMART" id="SM00355">
    <property type="entry name" value="ZnF_C2H2"/>
    <property type="match status" value="3"/>
</dbReference>
<feature type="compositionally biased region" description="Basic and acidic residues" evidence="1">
    <location>
        <begin position="759"/>
        <end position="786"/>
    </location>
</feature>